<evidence type="ECO:0000313" key="2">
    <source>
        <dbReference type="EMBL" id="KAF7403130.1"/>
    </source>
</evidence>
<evidence type="ECO:0000313" key="3">
    <source>
        <dbReference type="Proteomes" id="UP000614350"/>
    </source>
</evidence>
<reference evidence="2" key="1">
    <citation type="journal article" date="2020" name="G3 (Bethesda)">
        <title>High-Quality Assemblies for Three Invasive Social Wasps from the &lt;i&gt;Vespula&lt;/i&gt; Genus.</title>
        <authorList>
            <person name="Harrop T.W.R."/>
            <person name="Guhlin J."/>
            <person name="McLaughlin G.M."/>
            <person name="Permina E."/>
            <person name="Stockwell P."/>
            <person name="Gilligan J."/>
            <person name="Le Lec M.F."/>
            <person name="Gruber M.A.M."/>
            <person name="Quinn O."/>
            <person name="Lovegrove M."/>
            <person name="Duncan E.J."/>
            <person name="Remnant E.J."/>
            <person name="Van Eeckhoven J."/>
            <person name="Graham B."/>
            <person name="Knapp R.A."/>
            <person name="Langford K.W."/>
            <person name="Kronenberg Z."/>
            <person name="Press M.O."/>
            <person name="Eacker S.M."/>
            <person name="Wilson-Rankin E.E."/>
            <person name="Purcell J."/>
            <person name="Lester P.J."/>
            <person name="Dearden P.K."/>
        </authorList>
    </citation>
    <scope>NUCLEOTIDE SEQUENCE</scope>
    <source>
        <strain evidence="2">Marl-1</strain>
    </source>
</reference>
<proteinExistence type="predicted"/>
<comment type="caution">
    <text evidence="2">The sequence shown here is derived from an EMBL/GenBank/DDBJ whole genome shotgun (WGS) entry which is preliminary data.</text>
</comment>
<protein>
    <submittedName>
        <fullName evidence="2">Uncharacterized protein</fullName>
    </submittedName>
</protein>
<dbReference type="EMBL" id="JACSEA010000004">
    <property type="protein sequence ID" value="KAF7403130.1"/>
    <property type="molecule type" value="Genomic_DNA"/>
</dbReference>
<dbReference type="AlphaFoldDB" id="A0A834NBR4"/>
<keyword evidence="3" id="KW-1185">Reference proteome</keyword>
<feature type="region of interest" description="Disordered" evidence="1">
    <location>
        <begin position="1"/>
        <end position="23"/>
    </location>
</feature>
<feature type="region of interest" description="Disordered" evidence="1">
    <location>
        <begin position="65"/>
        <end position="86"/>
    </location>
</feature>
<sequence>MEEKEEVTSEEVRVVPEHYSSPAGKPTAVKVQFVTSVARAVARVVARIVARAVARAVTRDCLAHRRPAESDRGPMAGGGVEGRDSRSFFNGIMKYRTARWSQTACPSRVPVSSNASNHAKTTNTQMRPRSGTSS</sequence>
<accession>A0A834NBR4</accession>
<organism evidence="2 3">
    <name type="scientific">Vespula vulgaris</name>
    <name type="common">Yellow jacket</name>
    <name type="synonym">Wasp</name>
    <dbReference type="NCBI Taxonomy" id="7454"/>
    <lineage>
        <taxon>Eukaryota</taxon>
        <taxon>Metazoa</taxon>
        <taxon>Ecdysozoa</taxon>
        <taxon>Arthropoda</taxon>
        <taxon>Hexapoda</taxon>
        <taxon>Insecta</taxon>
        <taxon>Pterygota</taxon>
        <taxon>Neoptera</taxon>
        <taxon>Endopterygota</taxon>
        <taxon>Hymenoptera</taxon>
        <taxon>Apocrita</taxon>
        <taxon>Aculeata</taxon>
        <taxon>Vespoidea</taxon>
        <taxon>Vespidae</taxon>
        <taxon>Vespinae</taxon>
        <taxon>Vespula</taxon>
    </lineage>
</organism>
<gene>
    <name evidence="2" type="ORF">HZH66_005397</name>
</gene>
<feature type="region of interest" description="Disordered" evidence="1">
    <location>
        <begin position="100"/>
        <end position="134"/>
    </location>
</feature>
<dbReference type="Proteomes" id="UP000614350">
    <property type="component" value="Unassembled WGS sequence"/>
</dbReference>
<feature type="compositionally biased region" description="Basic and acidic residues" evidence="1">
    <location>
        <begin position="1"/>
        <end position="16"/>
    </location>
</feature>
<name>A0A834NBR4_VESVU</name>
<evidence type="ECO:0000256" key="1">
    <source>
        <dbReference type="SAM" id="MobiDB-lite"/>
    </source>
</evidence>